<comment type="caution">
    <text evidence="1">The sequence shown here is derived from an EMBL/GenBank/DDBJ whole genome shotgun (WGS) entry which is preliminary data.</text>
</comment>
<evidence type="ECO:0000313" key="2">
    <source>
        <dbReference type="Proteomes" id="UP000499080"/>
    </source>
</evidence>
<accession>A0A4Y2I8H1</accession>
<evidence type="ECO:0000313" key="1">
    <source>
        <dbReference type="EMBL" id="GBM73944.1"/>
    </source>
</evidence>
<proteinExistence type="predicted"/>
<dbReference type="OrthoDB" id="6434842at2759"/>
<reference evidence="1 2" key="1">
    <citation type="journal article" date="2019" name="Sci. Rep.">
        <title>Orb-weaving spider Araneus ventricosus genome elucidates the spidroin gene catalogue.</title>
        <authorList>
            <person name="Kono N."/>
            <person name="Nakamura H."/>
            <person name="Ohtoshi R."/>
            <person name="Moran D.A.P."/>
            <person name="Shinohara A."/>
            <person name="Yoshida Y."/>
            <person name="Fujiwara M."/>
            <person name="Mori M."/>
            <person name="Tomita M."/>
            <person name="Arakawa K."/>
        </authorList>
    </citation>
    <scope>NUCLEOTIDE SEQUENCE [LARGE SCALE GENOMIC DNA]</scope>
</reference>
<dbReference type="PANTHER" id="PTHR47331">
    <property type="entry name" value="PHD-TYPE DOMAIN-CONTAINING PROTEIN"/>
    <property type="match status" value="1"/>
</dbReference>
<dbReference type="EMBL" id="BGPR01002467">
    <property type="protein sequence ID" value="GBM73944.1"/>
    <property type="molecule type" value="Genomic_DNA"/>
</dbReference>
<dbReference type="AlphaFoldDB" id="A0A4Y2I8H1"/>
<sequence>MTKEILRKIIGRAALDYEELLTVLCDCERAINSRPLTYVSKYVHAVSPFTPEMFLREIPKSGVADIDIADKEKLSKRAKYLQKIREQLRKRFRIENLGELRQQSIKNYENKPIKVGEIVLLEDSNKKNAAVGIQPCIKINTWSGR</sequence>
<keyword evidence="2" id="KW-1185">Reference proteome</keyword>
<protein>
    <submittedName>
        <fullName evidence="1">Uncharacterized protein</fullName>
    </submittedName>
</protein>
<name>A0A4Y2I8H1_ARAVE</name>
<gene>
    <name evidence="1" type="ORF">AVEN_29607_1</name>
</gene>
<organism evidence="1 2">
    <name type="scientific">Araneus ventricosus</name>
    <name type="common">Orbweaver spider</name>
    <name type="synonym">Epeira ventricosa</name>
    <dbReference type="NCBI Taxonomy" id="182803"/>
    <lineage>
        <taxon>Eukaryota</taxon>
        <taxon>Metazoa</taxon>
        <taxon>Ecdysozoa</taxon>
        <taxon>Arthropoda</taxon>
        <taxon>Chelicerata</taxon>
        <taxon>Arachnida</taxon>
        <taxon>Araneae</taxon>
        <taxon>Araneomorphae</taxon>
        <taxon>Entelegynae</taxon>
        <taxon>Araneoidea</taxon>
        <taxon>Araneidae</taxon>
        <taxon>Araneus</taxon>
    </lineage>
</organism>
<dbReference type="Proteomes" id="UP000499080">
    <property type="component" value="Unassembled WGS sequence"/>
</dbReference>